<feature type="domain" description="DUF8148" evidence="1">
    <location>
        <begin position="324"/>
        <end position="377"/>
    </location>
</feature>
<name>A0A0E3PN58_9EURY</name>
<dbReference type="KEGG" id="msj:MSSAC_2393"/>
<dbReference type="PATRIC" id="fig|1434118.4.peg.3088"/>
<dbReference type="Pfam" id="PF26475">
    <property type="entry name" value="DUF8148_C"/>
    <property type="match status" value="2"/>
</dbReference>
<evidence type="ECO:0000313" key="2">
    <source>
        <dbReference type="EMBL" id="AKB36983.1"/>
    </source>
</evidence>
<protein>
    <recommendedName>
        <fullName evidence="1">DUF8148 domain-containing protein</fullName>
    </recommendedName>
</protein>
<proteinExistence type="predicted"/>
<evidence type="ECO:0000313" key="3">
    <source>
        <dbReference type="Proteomes" id="UP000033123"/>
    </source>
</evidence>
<reference evidence="2 3" key="1">
    <citation type="submission" date="2014-07" db="EMBL/GenBank/DDBJ databases">
        <title>Methanogenic archaea and the global carbon cycle.</title>
        <authorList>
            <person name="Henriksen J.R."/>
            <person name="Luke J."/>
            <person name="Reinhart S."/>
            <person name="Benedict M.N."/>
            <person name="Youngblut N.D."/>
            <person name="Metcalf M.E."/>
            <person name="Whitaker R.J."/>
            <person name="Metcalf W.W."/>
        </authorList>
    </citation>
    <scope>NUCLEOTIDE SEQUENCE [LARGE SCALE GENOMIC DNA]</scope>
    <source>
        <strain evidence="2 3">C2J</strain>
    </source>
</reference>
<dbReference type="Proteomes" id="UP000033123">
    <property type="component" value="Chromosome"/>
</dbReference>
<organism evidence="2 3">
    <name type="scientific">Methanosarcina siciliae C2J</name>
    <dbReference type="NCBI Taxonomy" id="1434118"/>
    <lineage>
        <taxon>Archaea</taxon>
        <taxon>Methanobacteriati</taxon>
        <taxon>Methanobacteriota</taxon>
        <taxon>Stenosarchaea group</taxon>
        <taxon>Methanomicrobia</taxon>
        <taxon>Methanosarcinales</taxon>
        <taxon>Methanosarcinaceae</taxon>
        <taxon>Methanosarcina</taxon>
    </lineage>
</organism>
<gene>
    <name evidence="2" type="ORF">MSSAC_2393</name>
</gene>
<evidence type="ECO:0000259" key="1">
    <source>
        <dbReference type="Pfam" id="PF26475"/>
    </source>
</evidence>
<feature type="domain" description="DUF8148" evidence="1">
    <location>
        <begin position="175"/>
        <end position="232"/>
    </location>
</feature>
<dbReference type="InterPro" id="IPR059016">
    <property type="entry name" value="DUF8148_C"/>
</dbReference>
<dbReference type="EMBL" id="CP009508">
    <property type="protein sequence ID" value="AKB36983.1"/>
    <property type="molecule type" value="Genomic_DNA"/>
</dbReference>
<sequence length="505" mass="59955">MPSPDFRVSTVISSSQISKLFNYVLSYPCPVSTAARFIKIDNKDLLDFLETEHGKAFFITDRPEYQGQKDLFCWVRANTLNLIKSKANLRPIAVERSRCIRRVMTTNSFGYWDKKKKEFHFTNRIYYRNRFDFLKYLDRTSHKALLFTKDLSKPRNFYAPNMLLPYATRFNDKKRMQKARDDYQNLWDWAALKHQKAAMVTLTSDPKLFDSLWDCNSHVSDAFHDFVDFMRKRIKAELARYPHFKEMAAAVKQGATVDLDFLSGNRNKRIKLLHQQYSRLHPETSYKEFKAWIESGYLGHNELASIILQGYEISSHYKDIPEDYKFQYLNVLEFQKNGRLHNHIAVFGMDYVLDVREMKKKWQDYGQGEVVHAYSLKKHPDNPMSWTWKNPNNRPSDCRNKDPVDYLREYLSKAQYGTSVNYWTFNSRYFTNSRNFEPEEEYSRKAIIRKFKRMGPKNYIYIKSIRVVTDRFKNVNYIKNQEYLDLANKLLVPTAPAAYMSAAEC</sequence>
<dbReference type="HOGENOM" id="CLU_616254_0_0_2"/>
<accession>A0A0E3PN58</accession>
<dbReference type="AlphaFoldDB" id="A0A0E3PN58"/>